<evidence type="ECO:0000313" key="2">
    <source>
        <dbReference type="Proteomes" id="UP000184375"/>
    </source>
</evidence>
<sequence length="112" mass="13179">MDIYIEDLIALFLIFTVVLCLGLRAAERGINYMMALDVGPQTFDMKVLPERQYHFIILGRRYSLKMTWELGEFYADRKKASMRIAGFDISIPTMVQLFSPFKIPHFRFFLDN</sequence>
<accession>A0A1M7FNV3</accession>
<dbReference type="EMBL" id="FRCR01000001">
    <property type="protein sequence ID" value="SHM05327.1"/>
    <property type="molecule type" value="Genomic_DNA"/>
</dbReference>
<dbReference type="Proteomes" id="UP000184375">
    <property type="component" value="Unassembled WGS sequence"/>
</dbReference>
<reference evidence="2" key="1">
    <citation type="submission" date="2016-11" db="EMBL/GenBank/DDBJ databases">
        <authorList>
            <person name="Varghese N."/>
            <person name="Submissions S."/>
        </authorList>
    </citation>
    <scope>NUCLEOTIDE SEQUENCE [LARGE SCALE GENOMIC DNA]</scope>
    <source>
        <strain evidence="2">DSM 18802</strain>
    </source>
</reference>
<organism evidence="1 2">
    <name type="scientific">Caldanaerovirga acetigignens</name>
    <dbReference type="NCBI Taxonomy" id="447595"/>
    <lineage>
        <taxon>Bacteria</taxon>
        <taxon>Bacillati</taxon>
        <taxon>Bacillota</taxon>
        <taxon>Clostridia</taxon>
        <taxon>Thermosediminibacterales</taxon>
        <taxon>Thermosediminibacteraceae</taxon>
        <taxon>Caldanaerovirga</taxon>
    </lineage>
</organism>
<name>A0A1M7FNV3_9FIRM</name>
<keyword evidence="2" id="KW-1185">Reference proteome</keyword>
<dbReference type="STRING" id="447595.SAMN05660826_00081"/>
<proteinExistence type="predicted"/>
<gene>
    <name evidence="1" type="ORF">SAMN05660826_00081</name>
</gene>
<dbReference type="RefSeq" id="WP_073253051.1">
    <property type="nucleotide sequence ID" value="NZ_FRCR01000001.1"/>
</dbReference>
<protein>
    <submittedName>
        <fullName evidence="1">Uncharacterized protein</fullName>
    </submittedName>
</protein>
<evidence type="ECO:0000313" key="1">
    <source>
        <dbReference type="EMBL" id="SHM05327.1"/>
    </source>
</evidence>
<dbReference type="AlphaFoldDB" id="A0A1M7FNV3"/>
<dbReference type="OrthoDB" id="1727343at2"/>